<organism evidence="4 5">
    <name type="scientific">Fukomys damarensis</name>
    <name type="common">Damaraland mole rat</name>
    <name type="synonym">Cryptomys damarensis</name>
    <dbReference type="NCBI Taxonomy" id="885580"/>
    <lineage>
        <taxon>Eukaryota</taxon>
        <taxon>Metazoa</taxon>
        <taxon>Chordata</taxon>
        <taxon>Craniata</taxon>
        <taxon>Vertebrata</taxon>
        <taxon>Euteleostomi</taxon>
        <taxon>Mammalia</taxon>
        <taxon>Eutheria</taxon>
        <taxon>Euarchontoglires</taxon>
        <taxon>Glires</taxon>
        <taxon>Rodentia</taxon>
        <taxon>Hystricomorpha</taxon>
        <taxon>Bathyergidae</taxon>
        <taxon>Fukomys</taxon>
    </lineage>
</organism>
<dbReference type="EMBL" id="KN123763">
    <property type="protein sequence ID" value="KFO23442.1"/>
    <property type="molecule type" value="Genomic_DNA"/>
</dbReference>
<dbReference type="Proteomes" id="UP000028990">
    <property type="component" value="Unassembled WGS sequence"/>
</dbReference>
<evidence type="ECO:0000313" key="5">
    <source>
        <dbReference type="Proteomes" id="UP000028990"/>
    </source>
</evidence>
<dbReference type="InterPro" id="IPR051377">
    <property type="entry name" value="DNA_Pol-Epsilon_Subunit"/>
</dbReference>
<dbReference type="GO" id="GO:0031507">
    <property type="term" value="P:heterochromatin formation"/>
    <property type="evidence" value="ECO:0007669"/>
    <property type="project" value="TreeGrafter"/>
</dbReference>
<dbReference type="GO" id="GO:0008622">
    <property type="term" value="C:epsilon DNA polymerase complex"/>
    <property type="evidence" value="ECO:0007669"/>
    <property type="project" value="TreeGrafter"/>
</dbReference>
<feature type="region of interest" description="Disordered" evidence="3">
    <location>
        <begin position="79"/>
        <end position="128"/>
    </location>
</feature>
<dbReference type="GO" id="GO:0008623">
    <property type="term" value="C:CHRAC"/>
    <property type="evidence" value="ECO:0007669"/>
    <property type="project" value="TreeGrafter"/>
</dbReference>
<dbReference type="GO" id="GO:0046982">
    <property type="term" value="F:protein heterodimerization activity"/>
    <property type="evidence" value="ECO:0007669"/>
    <property type="project" value="InterPro"/>
</dbReference>
<feature type="region of interest" description="Disordered" evidence="3">
    <location>
        <begin position="1"/>
        <end position="22"/>
    </location>
</feature>
<keyword evidence="2" id="KW-0539">Nucleus</keyword>
<feature type="compositionally biased region" description="Basic and acidic residues" evidence="3">
    <location>
        <begin position="83"/>
        <end position="108"/>
    </location>
</feature>
<dbReference type="InterPro" id="IPR009072">
    <property type="entry name" value="Histone-fold"/>
</dbReference>
<reference evidence="4 5" key="1">
    <citation type="submission" date="2013-11" db="EMBL/GenBank/DDBJ databases">
        <title>The Damaraland mole rat (Fukomys damarensis) genome and evolution of African mole rats.</title>
        <authorList>
            <person name="Gladyshev V.N."/>
            <person name="Fang X."/>
        </authorList>
    </citation>
    <scope>NUCLEOTIDE SEQUENCE [LARGE SCALE GENOMIC DNA]</scope>
    <source>
        <tissue evidence="4">Liver</tissue>
    </source>
</reference>
<comment type="subcellular location">
    <subcellularLocation>
        <location evidence="1">Nucleus</location>
    </subcellularLocation>
</comment>
<dbReference type="CDD" id="cd22928">
    <property type="entry name" value="HFD_POLE3_DPB4"/>
    <property type="match status" value="1"/>
</dbReference>
<dbReference type="GO" id="GO:0006272">
    <property type="term" value="P:leading strand elongation"/>
    <property type="evidence" value="ECO:0007669"/>
    <property type="project" value="TreeGrafter"/>
</dbReference>
<feature type="compositionally biased region" description="Basic and acidic residues" evidence="3">
    <location>
        <begin position="116"/>
        <end position="128"/>
    </location>
</feature>
<protein>
    <submittedName>
        <fullName evidence="4">DNA polymerase epsilon subunit 3</fullName>
    </submittedName>
</protein>
<gene>
    <name evidence="4" type="ORF">H920_15202</name>
</gene>
<proteinExistence type="predicted"/>
<dbReference type="Gene3D" id="1.10.20.10">
    <property type="entry name" value="Histone, subunit A"/>
    <property type="match status" value="1"/>
</dbReference>
<dbReference type="GO" id="GO:0006974">
    <property type="term" value="P:DNA damage response"/>
    <property type="evidence" value="ECO:0007669"/>
    <property type="project" value="TreeGrafter"/>
</dbReference>
<dbReference type="SUPFAM" id="SSF47113">
    <property type="entry name" value="Histone-fold"/>
    <property type="match status" value="1"/>
</dbReference>
<dbReference type="PANTHER" id="PTHR46172">
    <property type="entry name" value="DNA POLYMERASE EPSILON SUBUNIT 3"/>
    <property type="match status" value="1"/>
</dbReference>
<evidence type="ECO:0000313" key="4">
    <source>
        <dbReference type="EMBL" id="KFO23442.1"/>
    </source>
</evidence>
<sequence length="182" mass="20365">MPSSPGSSEAPPGGVNISKEDQSTISRAASVFVLYATSCANNFTRETQDNASDVFSAMEEMEFQGFITRLKKALEAYMPGQKGKKEALEQKKDKDKTDSEEQDRSRDEENNEDEEAGRTEEEKVDSRVGRLWHHGSSHSETWYMLMRSFSLLGRGVSSTSTWEDPKNRLVITKTSISPSQSI</sequence>
<keyword evidence="5" id="KW-1185">Reference proteome</keyword>
<name>A0A091CXJ3_FUKDA</name>
<evidence type="ECO:0000256" key="1">
    <source>
        <dbReference type="ARBA" id="ARBA00004123"/>
    </source>
</evidence>
<evidence type="ECO:0000256" key="2">
    <source>
        <dbReference type="ARBA" id="ARBA00023242"/>
    </source>
</evidence>
<feature type="compositionally biased region" description="Low complexity" evidence="3">
    <location>
        <begin position="1"/>
        <end position="14"/>
    </location>
</feature>
<evidence type="ECO:0000256" key="3">
    <source>
        <dbReference type="SAM" id="MobiDB-lite"/>
    </source>
</evidence>
<dbReference type="AlphaFoldDB" id="A0A091CXJ3"/>
<dbReference type="PANTHER" id="PTHR46172:SF1">
    <property type="entry name" value="DNA POLYMERASE EPSILON SUBUNIT 3"/>
    <property type="match status" value="1"/>
</dbReference>
<dbReference type="GO" id="GO:0031490">
    <property type="term" value="F:chromatin DNA binding"/>
    <property type="evidence" value="ECO:0007669"/>
    <property type="project" value="TreeGrafter"/>
</dbReference>
<accession>A0A091CXJ3</accession>